<reference evidence="2" key="1">
    <citation type="submission" date="2016-10" db="EMBL/GenBank/DDBJ databases">
        <authorList>
            <person name="Varghese N."/>
            <person name="Submissions S."/>
        </authorList>
    </citation>
    <scope>NUCLEOTIDE SEQUENCE [LARGE SCALE GENOMIC DNA]</scope>
    <source>
        <strain evidence="2">DSM 13327</strain>
    </source>
</reference>
<dbReference type="Proteomes" id="UP000199520">
    <property type="component" value="Unassembled WGS sequence"/>
</dbReference>
<organism evidence="1 2">
    <name type="scientific">Pelosinus propionicus DSM 13327</name>
    <dbReference type="NCBI Taxonomy" id="1123291"/>
    <lineage>
        <taxon>Bacteria</taxon>
        <taxon>Bacillati</taxon>
        <taxon>Bacillota</taxon>
        <taxon>Negativicutes</taxon>
        <taxon>Selenomonadales</taxon>
        <taxon>Sporomusaceae</taxon>
        <taxon>Pelosinus</taxon>
    </lineage>
</organism>
<gene>
    <name evidence="1" type="ORF">SAMN04490355_104023</name>
</gene>
<evidence type="ECO:0008006" key="3">
    <source>
        <dbReference type="Google" id="ProtNLM"/>
    </source>
</evidence>
<accession>A0A1I4N0S4</accession>
<protein>
    <recommendedName>
        <fullName evidence="3">Phage gp6-like head-tail connector protein</fullName>
    </recommendedName>
</protein>
<dbReference type="STRING" id="1123291.SAMN04490355_104023"/>
<proteinExistence type="predicted"/>
<dbReference type="EMBL" id="FOTS01000040">
    <property type="protein sequence ID" value="SFM09184.1"/>
    <property type="molecule type" value="Genomic_DNA"/>
</dbReference>
<dbReference type="RefSeq" id="WP_090940798.1">
    <property type="nucleotide sequence ID" value="NZ_FOTS01000040.1"/>
</dbReference>
<sequence length="106" mass="11388">MPILSEKEACEALNYTEIAEMPPKVLSILLPGVDEFLKSATGKDWGTPTDSYTVIDPVAKMAAGILLVRWFEDSSEVGTASGIGVIGLIAQLNAKHLQELQKSAEE</sequence>
<evidence type="ECO:0000313" key="1">
    <source>
        <dbReference type="EMBL" id="SFM09184.1"/>
    </source>
</evidence>
<keyword evidence="2" id="KW-1185">Reference proteome</keyword>
<dbReference type="AlphaFoldDB" id="A0A1I4N0S4"/>
<name>A0A1I4N0S4_9FIRM</name>
<evidence type="ECO:0000313" key="2">
    <source>
        <dbReference type="Proteomes" id="UP000199520"/>
    </source>
</evidence>
<dbReference type="OrthoDB" id="1930760at2"/>